<accession>A0A9W8XLF6</accession>
<keyword evidence="3" id="KW-1185">Reference proteome</keyword>
<dbReference type="GeneID" id="80909031"/>
<dbReference type="RefSeq" id="XP_056071545.1">
    <property type="nucleotide sequence ID" value="XM_056214278.1"/>
</dbReference>
<dbReference type="PANTHER" id="PTHR34144:SF7">
    <property type="entry name" value="EXPORT PROTEIN (CAP59), PUTATIVE (AFU_ORTHOLOGUE AFUA_7G05020)-RELATED"/>
    <property type="match status" value="1"/>
</dbReference>
<dbReference type="Pfam" id="PF11735">
    <property type="entry name" value="CAP59_mtransfer"/>
    <property type="match status" value="1"/>
</dbReference>
<keyword evidence="1" id="KW-0472">Membrane</keyword>
<dbReference type="EMBL" id="JAPEUX010000004">
    <property type="protein sequence ID" value="KAJ4353771.1"/>
    <property type="molecule type" value="Genomic_DNA"/>
</dbReference>
<keyword evidence="1" id="KW-1133">Transmembrane helix</keyword>
<dbReference type="Proteomes" id="UP001140513">
    <property type="component" value="Unassembled WGS sequence"/>
</dbReference>
<evidence type="ECO:0008006" key="4">
    <source>
        <dbReference type="Google" id="ProtNLM"/>
    </source>
</evidence>
<comment type="caution">
    <text evidence="2">The sequence shown here is derived from an EMBL/GenBank/DDBJ whole genome shotgun (WGS) entry which is preliminary data.</text>
</comment>
<dbReference type="OrthoDB" id="262547at2759"/>
<organism evidence="2 3">
    <name type="scientific">Didymosphaeria variabile</name>
    <dbReference type="NCBI Taxonomy" id="1932322"/>
    <lineage>
        <taxon>Eukaryota</taxon>
        <taxon>Fungi</taxon>
        <taxon>Dikarya</taxon>
        <taxon>Ascomycota</taxon>
        <taxon>Pezizomycotina</taxon>
        <taxon>Dothideomycetes</taxon>
        <taxon>Pleosporomycetidae</taxon>
        <taxon>Pleosporales</taxon>
        <taxon>Massarineae</taxon>
        <taxon>Didymosphaeriaceae</taxon>
        <taxon>Didymosphaeria</taxon>
    </lineage>
</organism>
<dbReference type="InterPro" id="IPR021047">
    <property type="entry name" value="Mannosyltransferase_CMT1"/>
</dbReference>
<reference evidence="2" key="1">
    <citation type="submission" date="2022-10" db="EMBL/GenBank/DDBJ databases">
        <title>Tapping the CABI collections for fungal endophytes: first genome assemblies for Collariella, Neodidymelliopsis, Ascochyta clinopodiicola, Didymella pomorum, Didymosphaeria variabile, Neocosmospora piperis and Neocucurbitaria cava.</title>
        <authorList>
            <person name="Hill R."/>
        </authorList>
    </citation>
    <scope>NUCLEOTIDE SEQUENCE</scope>
    <source>
        <strain evidence="2">IMI 356815</strain>
    </source>
</reference>
<gene>
    <name evidence="2" type="ORF">N0V89_005501</name>
</gene>
<dbReference type="PANTHER" id="PTHR34144">
    <property type="entry name" value="CHROMOSOME 8, WHOLE GENOME SHOTGUN SEQUENCE"/>
    <property type="match status" value="1"/>
</dbReference>
<proteinExistence type="predicted"/>
<sequence length="315" mass="36758">MYLRRHNLRKAIVRISLVLFVLFNTLDILHVQQRLARGSASLNSYKPGSERIFIASILWNNEAILRSSLSAALVTLAEHLGPKNVFISIHESGSWDETKNALRELDEALEQIGVERKITTSNVTHFDEISVAPEGEGWVDTPQGQKELRRIPYLAKQRNVGLEPLEELAQRGILFDKILLWESRIRRLTTSPVLKANVVASRVRKWKEEDPRNEELGDFCLINEMQVLRKIGQLLITCHYEKCKPEWMDGSTRQEEMAERIKREVKEKAPHRRESLYDTSIQVEYVLIYYRNRDSGRRCKHCLRRYDNGIEQHQM</sequence>
<dbReference type="AlphaFoldDB" id="A0A9W8XLF6"/>
<evidence type="ECO:0000256" key="1">
    <source>
        <dbReference type="SAM" id="Phobius"/>
    </source>
</evidence>
<name>A0A9W8XLF6_9PLEO</name>
<evidence type="ECO:0000313" key="2">
    <source>
        <dbReference type="EMBL" id="KAJ4353771.1"/>
    </source>
</evidence>
<protein>
    <recommendedName>
        <fullName evidence="4">Glycosyltransferase family 69 protein</fullName>
    </recommendedName>
</protein>
<evidence type="ECO:0000313" key="3">
    <source>
        <dbReference type="Proteomes" id="UP001140513"/>
    </source>
</evidence>
<feature type="transmembrane region" description="Helical" evidence="1">
    <location>
        <begin position="12"/>
        <end position="31"/>
    </location>
</feature>
<keyword evidence="1" id="KW-0812">Transmembrane</keyword>